<dbReference type="Pfam" id="PF02823">
    <property type="entry name" value="ATP-synt_DE_N"/>
    <property type="match status" value="1"/>
</dbReference>
<evidence type="ECO:0000256" key="8">
    <source>
        <dbReference type="HAMAP-Rule" id="MF_00530"/>
    </source>
</evidence>
<evidence type="ECO:0000256" key="4">
    <source>
        <dbReference type="ARBA" id="ARBA00022448"/>
    </source>
</evidence>
<keyword evidence="6 8" id="KW-0472">Membrane</keyword>
<dbReference type="HAMAP" id="MF_00530">
    <property type="entry name" value="ATP_synth_epsil_bac"/>
    <property type="match status" value="1"/>
</dbReference>
<comment type="subunit">
    <text evidence="8">F-type ATPases have 2 components, CF(1) - the catalytic core - and CF(0) - the membrane proton channel. CF(1) has five subunits: alpha(3), beta(3), gamma(1), delta(1), epsilon(1). CF(0) has three main subunits: a, b and c.</text>
</comment>
<dbReference type="GO" id="GO:0046933">
    <property type="term" value="F:proton-transporting ATP synthase activity, rotational mechanism"/>
    <property type="evidence" value="ECO:0007669"/>
    <property type="project" value="UniProtKB-UniRule"/>
</dbReference>
<comment type="similarity">
    <text evidence="3 8">Belongs to the ATPase epsilon chain family.</text>
</comment>
<evidence type="ECO:0000256" key="6">
    <source>
        <dbReference type="ARBA" id="ARBA00023136"/>
    </source>
</evidence>
<protein>
    <recommendedName>
        <fullName evidence="8">ATP synthase epsilon chain</fullName>
    </recommendedName>
    <alternativeName>
        <fullName evidence="8">ATP synthase F1 sector epsilon subunit</fullName>
    </alternativeName>
    <alternativeName>
        <fullName evidence="8">F-ATPase epsilon subunit</fullName>
    </alternativeName>
</protein>
<proteinExistence type="inferred from homology"/>
<evidence type="ECO:0000313" key="11">
    <source>
        <dbReference type="Proteomes" id="UP000034954"/>
    </source>
</evidence>
<dbReference type="GO" id="GO:0016787">
    <property type="term" value="F:hydrolase activity"/>
    <property type="evidence" value="ECO:0007669"/>
    <property type="project" value="UniProtKB-KW"/>
</dbReference>
<comment type="caution">
    <text evidence="10">The sequence shown here is derived from an EMBL/GenBank/DDBJ whole genome shotgun (WGS) entry which is preliminary data.</text>
</comment>
<dbReference type="GO" id="GO:0012505">
    <property type="term" value="C:endomembrane system"/>
    <property type="evidence" value="ECO:0007669"/>
    <property type="project" value="UniProtKB-SubCell"/>
</dbReference>
<dbReference type="GO" id="GO:0005886">
    <property type="term" value="C:plasma membrane"/>
    <property type="evidence" value="ECO:0007669"/>
    <property type="project" value="UniProtKB-SubCell"/>
</dbReference>
<organism evidence="10 11">
    <name type="scientific">Candidatus Brocadia fulgida</name>
    <dbReference type="NCBI Taxonomy" id="380242"/>
    <lineage>
        <taxon>Bacteria</taxon>
        <taxon>Pseudomonadati</taxon>
        <taxon>Planctomycetota</taxon>
        <taxon>Candidatus Brocadiia</taxon>
        <taxon>Candidatus Brocadiales</taxon>
        <taxon>Candidatus Brocadiaceae</taxon>
        <taxon>Candidatus Brocadia</taxon>
    </lineage>
</organism>
<evidence type="ECO:0000256" key="7">
    <source>
        <dbReference type="ARBA" id="ARBA00023196"/>
    </source>
</evidence>
<dbReference type="GO" id="GO:0045259">
    <property type="term" value="C:proton-transporting ATP synthase complex"/>
    <property type="evidence" value="ECO:0007669"/>
    <property type="project" value="UniProtKB-KW"/>
</dbReference>
<evidence type="ECO:0000256" key="5">
    <source>
        <dbReference type="ARBA" id="ARBA00023065"/>
    </source>
</evidence>
<dbReference type="CDD" id="cd12152">
    <property type="entry name" value="F1-ATPase_delta"/>
    <property type="match status" value="1"/>
</dbReference>
<dbReference type="InterPro" id="IPR036771">
    <property type="entry name" value="ATPsynth_dsu/esu_N"/>
</dbReference>
<dbReference type="GO" id="GO:0005524">
    <property type="term" value="F:ATP binding"/>
    <property type="evidence" value="ECO:0007669"/>
    <property type="project" value="UniProtKB-UniRule"/>
</dbReference>
<keyword evidence="5 8" id="KW-0406">Ion transport</keyword>
<dbReference type="InterPro" id="IPR020546">
    <property type="entry name" value="ATP_synth_F1_dsu/esu_N"/>
</dbReference>
<reference evidence="10 11" key="1">
    <citation type="journal article" date="2013" name="BMC Microbiol.">
        <title>Identification of the type II cytochrome c maturation pathway in anammox bacteria by comparative genomics.</title>
        <authorList>
            <person name="Ferousi C."/>
            <person name="Speth D.R."/>
            <person name="Reimann J."/>
            <person name="Op den Camp H.J."/>
            <person name="Allen J.W."/>
            <person name="Keltjens J.T."/>
            <person name="Jetten M.S."/>
        </authorList>
    </citation>
    <scope>NUCLEOTIDE SEQUENCE [LARGE SCALE GENOMIC DNA]</scope>
    <source>
        <strain evidence="10">RU1</strain>
    </source>
</reference>
<dbReference type="AlphaFoldDB" id="A0A0M2UX85"/>
<feature type="domain" description="ATP synthase F1 complex delta/epsilon subunit N-terminal" evidence="9">
    <location>
        <begin position="7"/>
        <end position="82"/>
    </location>
</feature>
<comment type="subcellular location">
    <subcellularLocation>
        <location evidence="8">Cell membrane</location>
        <topology evidence="8">Peripheral membrane protein</topology>
    </subcellularLocation>
    <subcellularLocation>
        <location evidence="2">Endomembrane system</location>
        <topology evidence="2">Peripheral membrane protein</topology>
    </subcellularLocation>
</comment>
<keyword evidence="11" id="KW-1185">Reference proteome</keyword>
<gene>
    <name evidence="8 10" type="primary">atpC</name>
    <name evidence="10" type="ORF">BROFUL_01693</name>
</gene>
<dbReference type="Gene3D" id="2.60.15.10">
    <property type="entry name" value="F0F1 ATP synthase delta/epsilon subunit, N-terminal"/>
    <property type="match status" value="1"/>
</dbReference>
<keyword evidence="8" id="KW-0066">ATP synthesis</keyword>
<dbReference type="EMBL" id="LAQJ01000176">
    <property type="protein sequence ID" value="KKO19586.1"/>
    <property type="molecule type" value="Genomic_DNA"/>
</dbReference>
<accession>A0A0M2UX85</accession>
<dbReference type="Proteomes" id="UP000034954">
    <property type="component" value="Unassembled WGS sequence"/>
</dbReference>
<name>A0A0M2UX85_9BACT</name>
<keyword evidence="8" id="KW-0375">Hydrogen ion transport</keyword>
<comment type="function">
    <text evidence="1 8">Produces ATP from ADP in the presence of a proton gradient across the membrane.</text>
</comment>
<evidence type="ECO:0000259" key="9">
    <source>
        <dbReference type="Pfam" id="PF02823"/>
    </source>
</evidence>
<evidence type="ECO:0000256" key="1">
    <source>
        <dbReference type="ARBA" id="ARBA00003543"/>
    </source>
</evidence>
<evidence type="ECO:0000256" key="2">
    <source>
        <dbReference type="ARBA" id="ARBA00004184"/>
    </source>
</evidence>
<dbReference type="SUPFAM" id="SSF51344">
    <property type="entry name" value="Epsilon subunit of F1F0-ATP synthase N-terminal domain"/>
    <property type="match status" value="1"/>
</dbReference>
<keyword evidence="7 8" id="KW-0139">CF(1)</keyword>
<keyword evidence="4 8" id="KW-0813">Transport</keyword>
<evidence type="ECO:0000256" key="3">
    <source>
        <dbReference type="ARBA" id="ARBA00005712"/>
    </source>
</evidence>
<keyword evidence="10" id="KW-0378">Hydrolase</keyword>
<sequence>MNNASFPLNIVTPAKIVKKDITYIRVKDETGFFGILKGHANFLTVLAPSLVYYTDSSGKEIFLAIDEGLLSVREGTVTITSKEVFESDDAEKLAEIIDNTLAKRDKSEMAFREMFEGIERSFMEKTIKLVKGRA</sequence>
<evidence type="ECO:0000313" key="10">
    <source>
        <dbReference type="EMBL" id="KKO19586.1"/>
    </source>
</evidence>
<keyword evidence="8" id="KW-1003">Cell membrane</keyword>
<dbReference type="InterPro" id="IPR001469">
    <property type="entry name" value="ATP_synth_F1_dsu/esu"/>
</dbReference>